<dbReference type="InterPro" id="IPR027417">
    <property type="entry name" value="P-loop_NTPase"/>
</dbReference>
<gene>
    <name evidence="2" type="ORF">PPEP_a2110</name>
</gene>
<dbReference type="EMBL" id="AQHF01000026">
    <property type="protein sequence ID" value="MBE0347617.1"/>
    <property type="molecule type" value="Genomic_DNA"/>
</dbReference>
<dbReference type="Pfam" id="PF13304">
    <property type="entry name" value="AAA_21"/>
    <property type="match status" value="1"/>
</dbReference>
<name>A0A8I0MX63_9GAMM</name>
<sequence length="455" mass="52493">MSPTVSLVLKRPKYADGRFKELTKLHETDINAIDHFDPRTHFWGADGITREFLESAVNCIKGESAHQNIYNSSDDQYLIPIDVALFQDRFKNTEITEQFRLLDNLKTLGMLTSIEVGLTIQGNQPATLNHFSDGQFQSVYIYAITELFKDKECLTLLDEPDSFLHPEWQFEFLRQISDITIEAAQSNHILMTSHSAATLCNIEQAQLSQMKFLNEQIECIPVDKRNVINDLSNSFIQYSEDESKLLIDNVIRTSLRPILFVEGPSDVNVLNTAYEKLYPGEDIPILIQDAFDRGFIKTLLARGEIHQAYPDKLFFALFDFDDAYEDWRHLGGNMEVTDIGLGLCRKLEDRNAYSFLLPIPNNAIREQVWDEDNPLEKILPNPHFCIEHAFWGITELEKYFGPHRKKDYIVFKGDKIKFSKEVISQLPSECFELFRPMFEFIQGKIQSHTELAKAS</sequence>
<dbReference type="AlphaFoldDB" id="A0A8I0MX63"/>
<evidence type="ECO:0000313" key="2">
    <source>
        <dbReference type="EMBL" id="MBE0347617.1"/>
    </source>
</evidence>
<keyword evidence="3" id="KW-1185">Reference proteome</keyword>
<dbReference type="PANTHER" id="PTHR43581">
    <property type="entry name" value="ATP/GTP PHOSPHATASE"/>
    <property type="match status" value="1"/>
</dbReference>
<dbReference type="GO" id="GO:0016887">
    <property type="term" value="F:ATP hydrolysis activity"/>
    <property type="evidence" value="ECO:0007669"/>
    <property type="project" value="InterPro"/>
</dbReference>
<organism evidence="2 3">
    <name type="scientific">Pseudoalteromonas peptidolytica F12-50-A1</name>
    <dbReference type="NCBI Taxonomy" id="1315280"/>
    <lineage>
        <taxon>Bacteria</taxon>
        <taxon>Pseudomonadati</taxon>
        <taxon>Pseudomonadota</taxon>
        <taxon>Gammaproteobacteria</taxon>
        <taxon>Alteromonadales</taxon>
        <taxon>Pseudoalteromonadaceae</taxon>
        <taxon>Pseudoalteromonas</taxon>
    </lineage>
</organism>
<dbReference type="Gene3D" id="3.40.50.300">
    <property type="entry name" value="P-loop containing nucleotide triphosphate hydrolases"/>
    <property type="match status" value="1"/>
</dbReference>
<dbReference type="SUPFAM" id="SSF52540">
    <property type="entry name" value="P-loop containing nucleoside triphosphate hydrolases"/>
    <property type="match status" value="1"/>
</dbReference>
<evidence type="ECO:0000259" key="1">
    <source>
        <dbReference type="Pfam" id="PF13304"/>
    </source>
</evidence>
<accession>A0A8I0MX63</accession>
<comment type="caution">
    <text evidence="2">The sequence shown here is derived from an EMBL/GenBank/DDBJ whole genome shotgun (WGS) entry which is preliminary data.</text>
</comment>
<dbReference type="Proteomes" id="UP000660708">
    <property type="component" value="Unassembled WGS sequence"/>
</dbReference>
<dbReference type="GO" id="GO:0005524">
    <property type="term" value="F:ATP binding"/>
    <property type="evidence" value="ECO:0007669"/>
    <property type="project" value="InterPro"/>
</dbReference>
<dbReference type="InterPro" id="IPR051396">
    <property type="entry name" value="Bact_Antivir_Def_Nuclease"/>
</dbReference>
<proteinExistence type="predicted"/>
<dbReference type="RefSeq" id="WP_168756786.1">
    <property type="nucleotide sequence ID" value="NZ_AQHF01000026.1"/>
</dbReference>
<feature type="domain" description="ATPase AAA-type core" evidence="1">
    <location>
        <begin position="64"/>
        <end position="197"/>
    </location>
</feature>
<dbReference type="PANTHER" id="PTHR43581:SF2">
    <property type="entry name" value="EXCINUCLEASE ATPASE SUBUNIT"/>
    <property type="match status" value="1"/>
</dbReference>
<protein>
    <recommendedName>
        <fullName evidence="1">ATPase AAA-type core domain-containing protein</fullName>
    </recommendedName>
</protein>
<reference evidence="2 3" key="1">
    <citation type="submission" date="2015-06" db="EMBL/GenBank/DDBJ databases">
        <title>Genome sequence of Pseudoalteromonas peptidolytica.</title>
        <authorList>
            <person name="Xie B.-B."/>
            <person name="Rong J.-C."/>
            <person name="Qin Q.-L."/>
            <person name="Zhang Y.-Z."/>
        </authorList>
    </citation>
    <scope>NUCLEOTIDE SEQUENCE [LARGE SCALE GENOMIC DNA]</scope>
    <source>
        <strain evidence="2 3">F12-50-A1</strain>
    </source>
</reference>
<evidence type="ECO:0000313" key="3">
    <source>
        <dbReference type="Proteomes" id="UP000660708"/>
    </source>
</evidence>
<dbReference type="InterPro" id="IPR003959">
    <property type="entry name" value="ATPase_AAA_core"/>
</dbReference>